<organism evidence="1 2">
    <name type="scientific">Kribbella soli</name>
    <dbReference type="NCBI Taxonomy" id="1124743"/>
    <lineage>
        <taxon>Bacteria</taxon>
        <taxon>Bacillati</taxon>
        <taxon>Actinomycetota</taxon>
        <taxon>Actinomycetes</taxon>
        <taxon>Propionibacteriales</taxon>
        <taxon>Kribbellaceae</taxon>
        <taxon>Kribbella</taxon>
    </lineage>
</organism>
<dbReference type="InterPro" id="IPR019587">
    <property type="entry name" value="Polyketide_cyclase/dehydratase"/>
</dbReference>
<dbReference type="AlphaFoldDB" id="A0A4R0HQQ5"/>
<dbReference type="SUPFAM" id="SSF55961">
    <property type="entry name" value="Bet v1-like"/>
    <property type="match status" value="1"/>
</dbReference>
<keyword evidence="2" id="KW-1185">Reference proteome</keyword>
<gene>
    <name evidence="1" type="ORF">E0H45_02060</name>
</gene>
<name>A0A4R0HQQ5_9ACTN</name>
<dbReference type="CDD" id="cd07812">
    <property type="entry name" value="SRPBCC"/>
    <property type="match status" value="1"/>
</dbReference>
<dbReference type="EMBL" id="SJJZ01000001">
    <property type="protein sequence ID" value="TCC10139.1"/>
    <property type="molecule type" value="Genomic_DNA"/>
</dbReference>
<dbReference type="Proteomes" id="UP000292346">
    <property type="component" value="Unassembled WGS sequence"/>
</dbReference>
<sequence length="159" mass="17480">MDATRSCHAEASVELLLAPEVAWDVVMDWERQSRWMLFTRVWGTDNDGVGVGGGVAARTSVGGVGFTDDMVITHWDPPRECTVKHLGKIVRGTGTFAIEPRVFCGVDRGTSVFGSTFTWSEDVVPPLGRLGAFAWPVVRPAFEVMMRISLRRLVKEANA</sequence>
<dbReference type="Gene3D" id="3.30.530.20">
    <property type="match status" value="1"/>
</dbReference>
<proteinExistence type="predicted"/>
<dbReference type="InterPro" id="IPR023393">
    <property type="entry name" value="START-like_dom_sf"/>
</dbReference>
<accession>A0A4R0HQQ5</accession>
<dbReference type="Pfam" id="PF10604">
    <property type="entry name" value="Polyketide_cyc2"/>
    <property type="match status" value="1"/>
</dbReference>
<reference evidence="1 2" key="1">
    <citation type="submission" date="2019-02" db="EMBL/GenBank/DDBJ databases">
        <title>Kribbella capetownensis sp. nov. and Kribbella speibonae sp. nov., isolated from soil.</title>
        <authorList>
            <person name="Curtis S.M."/>
            <person name="Norton I."/>
            <person name="Everest G.J."/>
            <person name="Meyers P.R."/>
        </authorList>
    </citation>
    <scope>NUCLEOTIDE SEQUENCE [LARGE SCALE GENOMIC DNA]</scope>
    <source>
        <strain evidence="1 2">KCTC 29219</strain>
    </source>
</reference>
<evidence type="ECO:0000313" key="2">
    <source>
        <dbReference type="Proteomes" id="UP000292346"/>
    </source>
</evidence>
<protein>
    <submittedName>
        <fullName evidence="1">SRPBCC family protein</fullName>
    </submittedName>
</protein>
<dbReference type="OrthoDB" id="4823586at2"/>
<dbReference type="RefSeq" id="WP_131334559.1">
    <property type="nucleotide sequence ID" value="NZ_SJJZ01000001.1"/>
</dbReference>
<evidence type="ECO:0000313" key="1">
    <source>
        <dbReference type="EMBL" id="TCC10139.1"/>
    </source>
</evidence>
<comment type="caution">
    <text evidence="1">The sequence shown here is derived from an EMBL/GenBank/DDBJ whole genome shotgun (WGS) entry which is preliminary data.</text>
</comment>